<sequence>MGAVCSGGTMKPKSEVREKNSGFSGKLKSIRSFSKQKEDHRFSYPDVEVYEKNPQNYDSGELRFTISRELKPSTPARLEQNKVPQTSSFLGRAGIVGLERAVDVLDTLGSSMSNLNSHGGFISGMGSRGNRISILAFEIANTIAKGGNLMQSLSQENVQFLKKEVLISEGVQQLVSTDMKELLSIAVLLTKDWTQSMHSLNNKEKMQKQQCKS</sequence>
<keyword evidence="3" id="KW-0251">Elongation factor</keyword>
<accession>A0A7J0GI59</accession>
<evidence type="ECO:0000313" key="4">
    <source>
        <dbReference type="Proteomes" id="UP000585474"/>
    </source>
</evidence>
<dbReference type="PANTHER" id="PTHR31730:SF18">
    <property type="entry name" value="PROTEIN PSK SIMULATOR 2"/>
    <property type="match status" value="1"/>
</dbReference>
<dbReference type="InterPro" id="IPR021864">
    <property type="entry name" value="DUF3475"/>
</dbReference>
<dbReference type="OrthoDB" id="2020544at2759"/>
<comment type="caution">
    <text evidence="3">The sequence shown here is derived from an EMBL/GenBank/DDBJ whole genome shotgun (WGS) entry which is preliminary data.</text>
</comment>
<proteinExistence type="predicted"/>
<feature type="region of interest" description="Disordered" evidence="1">
    <location>
        <begin position="1"/>
        <end position="39"/>
    </location>
</feature>
<feature type="domain" description="DUF3475" evidence="2">
    <location>
        <begin position="134"/>
        <end position="187"/>
    </location>
</feature>
<keyword evidence="3" id="KW-0648">Protein biosynthesis</keyword>
<organism evidence="3 4">
    <name type="scientific">Actinidia rufa</name>
    <dbReference type="NCBI Taxonomy" id="165716"/>
    <lineage>
        <taxon>Eukaryota</taxon>
        <taxon>Viridiplantae</taxon>
        <taxon>Streptophyta</taxon>
        <taxon>Embryophyta</taxon>
        <taxon>Tracheophyta</taxon>
        <taxon>Spermatophyta</taxon>
        <taxon>Magnoliopsida</taxon>
        <taxon>eudicotyledons</taxon>
        <taxon>Gunneridae</taxon>
        <taxon>Pentapetalae</taxon>
        <taxon>asterids</taxon>
        <taxon>Ericales</taxon>
        <taxon>Actinidiaceae</taxon>
        <taxon>Actinidia</taxon>
    </lineage>
</organism>
<protein>
    <submittedName>
        <fullName evidence="3">Elongation factor G, putative</fullName>
    </submittedName>
</protein>
<evidence type="ECO:0000259" key="2">
    <source>
        <dbReference type="Pfam" id="PF11961"/>
    </source>
</evidence>
<gene>
    <name evidence="3" type="ORF">Acr_21g0010200</name>
</gene>
<evidence type="ECO:0000313" key="3">
    <source>
        <dbReference type="EMBL" id="GFZ10421.1"/>
    </source>
</evidence>
<dbReference type="Pfam" id="PF11961">
    <property type="entry name" value="DUF3475"/>
    <property type="match status" value="1"/>
</dbReference>
<dbReference type="GO" id="GO:0003746">
    <property type="term" value="F:translation elongation factor activity"/>
    <property type="evidence" value="ECO:0007669"/>
    <property type="project" value="UniProtKB-KW"/>
</dbReference>
<dbReference type="Proteomes" id="UP000585474">
    <property type="component" value="Unassembled WGS sequence"/>
</dbReference>
<dbReference type="EMBL" id="BJWL01000021">
    <property type="protein sequence ID" value="GFZ10421.1"/>
    <property type="molecule type" value="Genomic_DNA"/>
</dbReference>
<dbReference type="AlphaFoldDB" id="A0A7J0GI59"/>
<name>A0A7J0GI59_9ERIC</name>
<dbReference type="GO" id="GO:0045927">
    <property type="term" value="P:positive regulation of growth"/>
    <property type="evidence" value="ECO:0007669"/>
    <property type="project" value="InterPro"/>
</dbReference>
<keyword evidence="4" id="KW-1185">Reference proteome</keyword>
<reference evidence="3 4" key="1">
    <citation type="submission" date="2019-07" db="EMBL/GenBank/DDBJ databases">
        <title>De Novo Assembly of kiwifruit Actinidia rufa.</title>
        <authorList>
            <person name="Sugita-Konishi S."/>
            <person name="Sato K."/>
            <person name="Mori E."/>
            <person name="Abe Y."/>
            <person name="Kisaki G."/>
            <person name="Hamano K."/>
            <person name="Suezawa K."/>
            <person name="Otani M."/>
            <person name="Fukuda T."/>
            <person name="Manabe T."/>
            <person name="Gomi K."/>
            <person name="Tabuchi M."/>
            <person name="Akimitsu K."/>
            <person name="Kataoka I."/>
        </authorList>
    </citation>
    <scope>NUCLEOTIDE SEQUENCE [LARGE SCALE GENOMIC DNA]</scope>
    <source>
        <strain evidence="4">cv. Fuchu</strain>
    </source>
</reference>
<evidence type="ECO:0000256" key="1">
    <source>
        <dbReference type="SAM" id="MobiDB-lite"/>
    </source>
</evidence>
<dbReference type="PANTHER" id="PTHR31730">
    <property type="entry name" value="OS01G0873900 PROTEIN"/>
    <property type="match status" value="1"/>
</dbReference>
<dbReference type="InterPro" id="IPR045021">
    <property type="entry name" value="PSI1/2/3"/>
</dbReference>